<dbReference type="Proteomes" id="UP001139344">
    <property type="component" value="Unassembled WGS sequence"/>
</dbReference>
<keyword evidence="2" id="KW-1185">Reference proteome</keyword>
<name>A0A9X2A8F6_9FLAO</name>
<dbReference type="AlphaFoldDB" id="A0A9X2A8F6"/>
<evidence type="ECO:0000313" key="1">
    <source>
        <dbReference type="EMBL" id="MCG9972362.1"/>
    </source>
</evidence>
<protein>
    <submittedName>
        <fullName evidence="1">Uncharacterized protein</fullName>
    </submittedName>
</protein>
<dbReference type="EMBL" id="JAJSON010000025">
    <property type="protein sequence ID" value="MCG9972362.1"/>
    <property type="molecule type" value="Genomic_DNA"/>
</dbReference>
<evidence type="ECO:0000313" key="2">
    <source>
        <dbReference type="Proteomes" id="UP001139344"/>
    </source>
</evidence>
<comment type="caution">
    <text evidence="1">The sequence shown here is derived from an EMBL/GenBank/DDBJ whole genome shotgun (WGS) entry which is preliminary data.</text>
</comment>
<accession>A0A9X2A8F6</accession>
<organism evidence="1 2">
    <name type="scientific">Christiangramia crocea</name>
    <dbReference type="NCBI Taxonomy" id="2904124"/>
    <lineage>
        <taxon>Bacteria</taxon>
        <taxon>Pseudomonadati</taxon>
        <taxon>Bacteroidota</taxon>
        <taxon>Flavobacteriia</taxon>
        <taxon>Flavobacteriales</taxon>
        <taxon>Flavobacteriaceae</taxon>
        <taxon>Christiangramia</taxon>
    </lineage>
</organism>
<sequence>MRGNIKKSVVDIVSRKQIKEVHKLGYGNFFFLEGVIVAEVNEGITYDWPKGKNIIDLALNYYGSCSSVHYISNRINDYSVRPQDWTKFNTYQKHLKTYSIVTYGKSGFTNLIFERMFFPYQIHHFYNLEMALEFVDEYDNTSFQIG</sequence>
<dbReference type="RefSeq" id="WP_240099547.1">
    <property type="nucleotide sequence ID" value="NZ_JAJSON010000025.1"/>
</dbReference>
<gene>
    <name evidence="1" type="ORF">LU635_12000</name>
</gene>
<proteinExistence type="predicted"/>
<reference evidence="1" key="1">
    <citation type="submission" date="2021-12" db="EMBL/GenBank/DDBJ databases">
        <title>Description of Gramella crocea sp. nov., a new bacterium isolated from activated sludge.</title>
        <authorList>
            <person name="Zhang X."/>
        </authorList>
    </citation>
    <scope>NUCLEOTIDE SEQUENCE</scope>
    <source>
        <strain evidence="1">YB25</strain>
    </source>
</reference>